<dbReference type="VEuPathDB" id="FungiDB:yc1106_05302"/>
<dbReference type="PRINTS" id="PR00081">
    <property type="entry name" value="GDHRDH"/>
</dbReference>
<evidence type="ECO:0000313" key="4">
    <source>
        <dbReference type="EMBL" id="USP78028.1"/>
    </source>
</evidence>
<keyword evidence="5" id="KW-1185">Reference proteome</keyword>
<dbReference type="Proteomes" id="UP001056012">
    <property type="component" value="Chromosome 4"/>
</dbReference>
<dbReference type="PANTHER" id="PTHR24320:SF282">
    <property type="entry name" value="WW DOMAIN-CONTAINING OXIDOREDUCTASE"/>
    <property type="match status" value="1"/>
</dbReference>
<gene>
    <name evidence="4" type="ORF">yc1106_05302</name>
</gene>
<evidence type="ECO:0000256" key="3">
    <source>
        <dbReference type="ARBA" id="ARBA00023002"/>
    </source>
</evidence>
<sequence>MIFNQDKVFSPDEQIPDLSGKVVLVTGGNNGLGKETVTQLAKHTPARIYLGARNEEKAKAAIADIKKESPNANIIFLKIDLASFSSIAKAVRVFLSENDRLDILVNNAGIFATPPGLTEDGYEIQFGTNYMGPALLTKLLWPCLEKTAAAPGSDVHVVFVSSALHTVAPKEGLILSENKTTLERISTMARYGQSKLAEMYFARSLAKLDPTITTIAVHPGVVRTGIMDGPMSNSIFRWLIRFVGHAASVDVPTGTLNQLWACTVSRGTITNGGMYYPVGKEFKGRRAASDEDMVEKLYLWTESQFREKGLL</sequence>
<dbReference type="PANTHER" id="PTHR24320">
    <property type="entry name" value="RETINOL DEHYDROGENASE"/>
    <property type="match status" value="1"/>
</dbReference>
<keyword evidence="2" id="KW-0521">NADP</keyword>
<organism evidence="4 5">
    <name type="scientific">Curvularia clavata</name>
    <dbReference type="NCBI Taxonomy" id="95742"/>
    <lineage>
        <taxon>Eukaryota</taxon>
        <taxon>Fungi</taxon>
        <taxon>Dikarya</taxon>
        <taxon>Ascomycota</taxon>
        <taxon>Pezizomycotina</taxon>
        <taxon>Dothideomycetes</taxon>
        <taxon>Pleosporomycetidae</taxon>
        <taxon>Pleosporales</taxon>
        <taxon>Pleosporineae</taxon>
        <taxon>Pleosporaceae</taxon>
        <taxon>Curvularia</taxon>
    </lineage>
</organism>
<dbReference type="Pfam" id="PF00106">
    <property type="entry name" value="adh_short"/>
    <property type="match status" value="1"/>
</dbReference>
<comment type="similarity">
    <text evidence="1">Belongs to the short-chain dehydrogenases/reductases (SDR) family.</text>
</comment>
<evidence type="ECO:0000256" key="1">
    <source>
        <dbReference type="ARBA" id="ARBA00006484"/>
    </source>
</evidence>
<name>A0A9Q8ZC24_CURCL</name>
<dbReference type="InterPro" id="IPR036291">
    <property type="entry name" value="NAD(P)-bd_dom_sf"/>
</dbReference>
<proteinExistence type="inferred from homology"/>
<dbReference type="Gene3D" id="3.40.50.720">
    <property type="entry name" value="NAD(P)-binding Rossmann-like Domain"/>
    <property type="match status" value="1"/>
</dbReference>
<evidence type="ECO:0000313" key="5">
    <source>
        <dbReference type="Proteomes" id="UP001056012"/>
    </source>
</evidence>
<dbReference type="AlphaFoldDB" id="A0A9Q8ZC24"/>
<dbReference type="InterPro" id="IPR002347">
    <property type="entry name" value="SDR_fam"/>
</dbReference>
<protein>
    <submittedName>
        <fullName evidence="4">Uncharacterized protein</fullName>
    </submittedName>
</protein>
<dbReference type="SUPFAM" id="SSF51735">
    <property type="entry name" value="NAD(P)-binding Rossmann-fold domains"/>
    <property type="match status" value="1"/>
</dbReference>
<dbReference type="OrthoDB" id="191139at2759"/>
<evidence type="ECO:0000256" key="2">
    <source>
        <dbReference type="ARBA" id="ARBA00022857"/>
    </source>
</evidence>
<keyword evidence="3" id="KW-0560">Oxidoreductase</keyword>
<accession>A0A9Q8ZC24</accession>
<reference evidence="4" key="1">
    <citation type="submission" date="2021-12" db="EMBL/GenBank/DDBJ databases">
        <title>Curvularia clavata genome.</title>
        <authorList>
            <person name="Cao Y."/>
        </authorList>
    </citation>
    <scope>NUCLEOTIDE SEQUENCE</scope>
    <source>
        <strain evidence="4">Yc1106</strain>
    </source>
</reference>
<dbReference type="GO" id="GO:0016491">
    <property type="term" value="F:oxidoreductase activity"/>
    <property type="evidence" value="ECO:0007669"/>
    <property type="project" value="UniProtKB-KW"/>
</dbReference>
<dbReference type="EMBL" id="CP089277">
    <property type="protein sequence ID" value="USP78028.1"/>
    <property type="molecule type" value="Genomic_DNA"/>
</dbReference>